<evidence type="ECO:0000313" key="3">
    <source>
        <dbReference type="Proteomes" id="UP001268864"/>
    </source>
</evidence>
<dbReference type="Proteomes" id="UP001268864">
    <property type="component" value="Unassembled WGS sequence"/>
</dbReference>
<accession>A0ABU2FVG4</accession>
<evidence type="ECO:0008006" key="4">
    <source>
        <dbReference type="Google" id="ProtNLM"/>
    </source>
</evidence>
<proteinExistence type="predicted"/>
<protein>
    <recommendedName>
        <fullName evidence="4">Gas vesicle protein K</fullName>
    </recommendedName>
</protein>
<keyword evidence="3" id="KW-1185">Reference proteome</keyword>
<comment type="caution">
    <text evidence="2">The sequence shown here is derived from an EMBL/GenBank/DDBJ whole genome shotgun (WGS) entry which is preliminary data.</text>
</comment>
<sequence length="129" mass="14047">MPSDQIEEGPVLSVGVPETAEGSADPAYIDCLRVLRGVITLLEAVQKGHESELPDGEFATQEYIDELQEAFRVGQELLGRPDLDTVRQDMSQLDEDLLRELRATLGYVAPHVDVDLSLPAPSEGGEDSD</sequence>
<evidence type="ECO:0000313" key="2">
    <source>
        <dbReference type="EMBL" id="MDS0284757.1"/>
    </source>
</evidence>
<reference evidence="2 3" key="1">
    <citation type="submission" date="2022-06" db="EMBL/GenBank/DDBJ databases">
        <title>Halomicroarcula sp. a new haloarchaeum isolate from saline soil.</title>
        <authorList>
            <person name="Strakova D."/>
            <person name="Galisteo C."/>
            <person name="Sanchez-Porro C."/>
            <person name="Ventosa A."/>
        </authorList>
    </citation>
    <scope>NUCLEOTIDE SEQUENCE [LARGE SCALE GENOMIC DNA]</scope>
    <source>
        <strain evidence="2 3">S3CR25-11</strain>
    </source>
</reference>
<dbReference type="RefSeq" id="WP_310902424.1">
    <property type="nucleotide sequence ID" value="NZ_JAMQOS010000011.1"/>
</dbReference>
<dbReference type="EMBL" id="JAMQOS010000011">
    <property type="protein sequence ID" value="MDS0284757.1"/>
    <property type="molecule type" value="Genomic_DNA"/>
</dbReference>
<name>A0ABU2FVG4_9EURY</name>
<evidence type="ECO:0000256" key="1">
    <source>
        <dbReference type="SAM" id="MobiDB-lite"/>
    </source>
</evidence>
<feature type="region of interest" description="Disordered" evidence="1">
    <location>
        <begin position="1"/>
        <end position="22"/>
    </location>
</feature>
<organism evidence="2 3">
    <name type="scientific">Haloarcula onubensis</name>
    <dbReference type="NCBI Taxonomy" id="2950539"/>
    <lineage>
        <taxon>Archaea</taxon>
        <taxon>Methanobacteriati</taxon>
        <taxon>Methanobacteriota</taxon>
        <taxon>Stenosarchaea group</taxon>
        <taxon>Halobacteria</taxon>
        <taxon>Halobacteriales</taxon>
        <taxon>Haloarculaceae</taxon>
        <taxon>Haloarcula</taxon>
    </lineage>
</organism>
<gene>
    <name evidence="2" type="ORF">NDI86_21885</name>
</gene>